<dbReference type="KEGG" id="nah:F5544_33460"/>
<name>A0A6G9YMU7_9NOCA</name>
<dbReference type="Proteomes" id="UP000503540">
    <property type="component" value="Chromosome"/>
</dbReference>
<dbReference type="RefSeq" id="WP_203217410.1">
    <property type="nucleotide sequence ID" value="NZ_CP046172.1"/>
</dbReference>
<dbReference type="EMBL" id="CP046172">
    <property type="protein sequence ID" value="QIS14528.1"/>
    <property type="molecule type" value="Genomic_DNA"/>
</dbReference>
<proteinExistence type="predicted"/>
<reference evidence="1 2" key="1">
    <citation type="journal article" date="2019" name="ACS Chem. Biol.">
        <title>Identification and Mobilization of a Cryptic Antibiotic Biosynthesis Gene Locus from a Human-Pathogenic Nocardia Isolate.</title>
        <authorList>
            <person name="Herisse M."/>
            <person name="Ishida K."/>
            <person name="Porter J.L."/>
            <person name="Howden B."/>
            <person name="Hertweck C."/>
            <person name="Stinear T.P."/>
            <person name="Pidot S.J."/>
        </authorList>
    </citation>
    <scope>NUCLEOTIDE SEQUENCE [LARGE SCALE GENOMIC DNA]</scope>
    <source>
        <strain evidence="1 2">AUSMDU00012717</strain>
    </source>
</reference>
<keyword evidence="2" id="KW-1185">Reference proteome</keyword>
<evidence type="ECO:0000313" key="2">
    <source>
        <dbReference type="Proteomes" id="UP000503540"/>
    </source>
</evidence>
<sequence>MHATAAWAILAVWPFTRLERSWSFHCGTCVVYRSRELVRPREPGTGGRRWQRIGTPR</sequence>
<organism evidence="1 2">
    <name type="scientific">Nocardia arthritidis</name>
    <dbReference type="NCBI Taxonomy" id="228602"/>
    <lineage>
        <taxon>Bacteria</taxon>
        <taxon>Bacillati</taxon>
        <taxon>Actinomycetota</taxon>
        <taxon>Actinomycetes</taxon>
        <taxon>Mycobacteriales</taxon>
        <taxon>Nocardiaceae</taxon>
        <taxon>Nocardia</taxon>
    </lineage>
</organism>
<dbReference type="AlphaFoldDB" id="A0A6G9YMU7"/>
<protein>
    <submittedName>
        <fullName evidence="1">Uncharacterized protein</fullName>
    </submittedName>
</protein>
<evidence type="ECO:0000313" key="1">
    <source>
        <dbReference type="EMBL" id="QIS14528.1"/>
    </source>
</evidence>
<gene>
    <name evidence="1" type="ORF">F5544_33460</name>
</gene>
<accession>A0A6G9YMU7</accession>